<name>A0A9N9L058_9HELO</name>
<evidence type="ECO:0000256" key="1">
    <source>
        <dbReference type="SAM" id="MobiDB-lite"/>
    </source>
</evidence>
<reference evidence="3" key="1">
    <citation type="submission" date="2021-07" db="EMBL/GenBank/DDBJ databases">
        <authorList>
            <person name="Durling M."/>
        </authorList>
    </citation>
    <scope>NUCLEOTIDE SEQUENCE</scope>
</reference>
<dbReference type="InterPro" id="IPR045518">
    <property type="entry name" value="2EXR"/>
</dbReference>
<evidence type="ECO:0000313" key="4">
    <source>
        <dbReference type="Proteomes" id="UP000696280"/>
    </source>
</evidence>
<dbReference type="Proteomes" id="UP000696280">
    <property type="component" value="Unassembled WGS sequence"/>
</dbReference>
<feature type="compositionally biased region" description="Polar residues" evidence="1">
    <location>
        <begin position="532"/>
        <end position="547"/>
    </location>
</feature>
<feature type="region of interest" description="Disordered" evidence="1">
    <location>
        <begin position="1"/>
        <end position="47"/>
    </location>
</feature>
<protein>
    <recommendedName>
        <fullName evidence="2">2EXR domain-containing protein</fullName>
    </recommendedName>
</protein>
<proteinExistence type="predicted"/>
<dbReference type="AlphaFoldDB" id="A0A9N9L058"/>
<evidence type="ECO:0000313" key="3">
    <source>
        <dbReference type="EMBL" id="CAG8957685.1"/>
    </source>
</evidence>
<organism evidence="3 4">
    <name type="scientific">Hymenoscyphus fraxineus</name>
    <dbReference type="NCBI Taxonomy" id="746836"/>
    <lineage>
        <taxon>Eukaryota</taxon>
        <taxon>Fungi</taxon>
        <taxon>Dikarya</taxon>
        <taxon>Ascomycota</taxon>
        <taxon>Pezizomycotina</taxon>
        <taxon>Leotiomycetes</taxon>
        <taxon>Helotiales</taxon>
        <taxon>Helotiaceae</taxon>
        <taxon>Hymenoscyphus</taxon>
    </lineage>
</organism>
<feature type="compositionally biased region" description="Polar residues" evidence="1">
    <location>
        <begin position="509"/>
        <end position="522"/>
    </location>
</feature>
<comment type="caution">
    <text evidence="3">The sequence shown here is derived from an EMBL/GenBank/DDBJ whole genome shotgun (WGS) entry which is preliminary data.</text>
</comment>
<dbReference type="Pfam" id="PF20150">
    <property type="entry name" value="2EXR"/>
    <property type="match status" value="2"/>
</dbReference>
<accession>A0A9N9L058</accession>
<gene>
    <name evidence="3" type="ORF">HYFRA_00000020</name>
</gene>
<evidence type="ECO:0000259" key="2">
    <source>
        <dbReference type="Pfam" id="PF20150"/>
    </source>
</evidence>
<dbReference type="OrthoDB" id="3485386at2759"/>
<feature type="compositionally biased region" description="Polar residues" evidence="1">
    <location>
        <begin position="19"/>
        <end position="47"/>
    </location>
</feature>
<dbReference type="PANTHER" id="PTHR35910">
    <property type="entry name" value="2EXR DOMAIN-CONTAINING PROTEIN"/>
    <property type="match status" value="1"/>
</dbReference>
<feature type="region of interest" description="Disordered" evidence="1">
    <location>
        <begin position="509"/>
        <end position="559"/>
    </location>
</feature>
<sequence>MSSQIPHRLSIRLRPAVSATPSRSPSQIFDASNRPSTPLSDAGDRNTSFNDLSIELRRRIWEITMQPRVVEMRPCRLKKTRLELYEEMILERPNELPHYTFQQLGPLARERCLDLQQKYTKENCGRSRLKEIQRLPKLVNKAIKVLVKTAGEDPNYLFDLESIISAFLSVNIPLDYMPCLLEMTTLELIIFVKLTFPSDVTPDFKYEDDSDQEYDYKCLSRGIWGLRTETPTPNILLVCRESYEVGIRHYERCFLPHQSAPGAWFDLERDTLIFRSDENEEGTPDWAYGQAWPTAYGHFEKTLRDCYDYTKLAMELKNVSVIVHPSLKALHHGYYLTLCLGKVHEMFLCLNKCSMMHTLYTRNDDDVEESALLPLLDCAEAWESYNALTPRRWQFTRKPSMQVTPSLDDLPAEYFVLDIGDNGLVCASWTRENDKGVFREFKFFDDIVAARKFAARSVKLVVKKKPVVPVPRIILNTKFKARMKEMECSAEFSTGDTGCVNSDMVRSEVASTASNGSKSDYGTRTPGPHGMENNSNPSRRQTRSMTKLWSGDSEAKMTE</sequence>
<feature type="domain" description="2EXR" evidence="2">
    <location>
        <begin position="48"/>
        <end position="84"/>
    </location>
</feature>
<dbReference type="PANTHER" id="PTHR35910:SF6">
    <property type="entry name" value="2EXR DOMAIN-CONTAINING PROTEIN"/>
    <property type="match status" value="1"/>
</dbReference>
<dbReference type="EMBL" id="CAJVRL010000081">
    <property type="protein sequence ID" value="CAG8957685.1"/>
    <property type="molecule type" value="Genomic_DNA"/>
</dbReference>
<feature type="domain" description="2EXR" evidence="2">
    <location>
        <begin position="223"/>
        <end position="272"/>
    </location>
</feature>
<keyword evidence="4" id="KW-1185">Reference proteome</keyword>